<name>A0A7G1G5F1_9BACT</name>
<proteinExistence type="predicted"/>
<dbReference type="RefSeq" id="WP_190613824.1">
    <property type="nucleotide sequence ID" value="NZ_AP018712.1"/>
</dbReference>
<evidence type="ECO:0000313" key="2">
    <source>
        <dbReference type="Proteomes" id="UP000516361"/>
    </source>
</evidence>
<reference evidence="1 2" key="1">
    <citation type="submission" date="2018-06" db="EMBL/GenBank/DDBJ databases">
        <title>Genome sequencing of Oceanotoga sp. sy52.</title>
        <authorList>
            <person name="Mori K."/>
        </authorList>
    </citation>
    <scope>NUCLEOTIDE SEQUENCE [LARGE SCALE GENOMIC DNA]</scope>
    <source>
        <strain evidence="2">sy52</strain>
    </source>
</reference>
<sequence>MISKVTGIANIPFQIKSYKVKNKIEYKKSTFKDTKSTFDFGVYVQKGSKLILKKFINKGDKLDILI</sequence>
<dbReference type="KEGG" id="ocy:OSSY52_14860"/>
<dbReference type="EMBL" id="AP018712">
    <property type="protein sequence ID" value="BBE31345.1"/>
    <property type="molecule type" value="Genomic_DNA"/>
</dbReference>
<accession>A0A7G1G5F1</accession>
<dbReference type="Proteomes" id="UP000516361">
    <property type="component" value="Chromosome"/>
</dbReference>
<dbReference type="AlphaFoldDB" id="A0A7G1G5F1"/>
<protein>
    <submittedName>
        <fullName evidence="1">Uncharacterized protein</fullName>
    </submittedName>
</protein>
<organism evidence="1 2">
    <name type="scientific">Tepiditoga spiralis</name>
    <dbReference type="NCBI Taxonomy" id="2108365"/>
    <lineage>
        <taxon>Bacteria</taxon>
        <taxon>Thermotogati</taxon>
        <taxon>Thermotogota</taxon>
        <taxon>Thermotogae</taxon>
        <taxon>Petrotogales</taxon>
        <taxon>Petrotogaceae</taxon>
        <taxon>Tepiditoga</taxon>
    </lineage>
</organism>
<keyword evidence="2" id="KW-1185">Reference proteome</keyword>
<dbReference type="InParanoid" id="A0A7G1G5F1"/>
<gene>
    <name evidence="1" type="ORF">OSSY52_14860</name>
</gene>
<evidence type="ECO:0000313" key="1">
    <source>
        <dbReference type="EMBL" id="BBE31345.1"/>
    </source>
</evidence>